<dbReference type="Pfam" id="PF04960">
    <property type="entry name" value="Glutaminase"/>
    <property type="match status" value="1"/>
</dbReference>
<feature type="binding site" evidence="6">
    <location>
        <position position="169"/>
    </location>
    <ligand>
        <name>substrate</name>
    </ligand>
</feature>
<evidence type="ECO:0000313" key="16">
    <source>
        <dbReference type="Proteomes" id="UP000189137"/>
    </source>
</evidence>
<evidence type="ECO:0000256" key="6">
    <source>
        <dbReference type="HAMAP-Rule" id="MF_00313"/>
    </source>
</evidence>
<dbReference type="InterPro" id="IPR015868">
    <property type="entry name" value="Glutaminase"/>
</dbReference>
<evidence type="ECO:0000313" key="10">
    <source>
        <dbReference type="EMBL" id="HBH1542749.1"/>
    </source>
</evidence>
<evidence type="ECO:0000313" key="11">
    <source>
        <dbReference type="EMBL" id="HBH2621553.1"/>
    </source>
</evidence>
<evidence type="ECO:0000313" key="18">
    <source>
        <dbReference type="Proteomes" id="UP000372533"/>
    </source>
</evidence>
<dbReference type="PANTHER" id="PTHR12544">
    <property type="entry name" value="GLUTAMINASE"/>
    <property type="match status" value="1"/>
</dbReference>
<feature type="binding site" evidence="6">
    <location>
        <position position="263"/>
    </location>
    <ligand>
        <name>substrate</name>
    </ligand>
</feature>
<proteinExistence type="inferred from homology"/>
<name>A0A031W993_CLODI</name>
<protein>
    <recommendedName>
        <fullName evidence="3 6">Glutaminase</fullName>
        <ecNumber evidence="3 6">3.5.1.2</ecNumber>
    </recommendedName>
</protein>
<comment type="similarity">
    <text evidence="1 6">Belongs to the glutaminase family.</text>
</comment>
<dbReference type="Proteomes" id="UP000878956">
    <property type="component" value="Unassembled WGS sequence"/>
</dbReference>
<dbReference type="EMBL" id="LK932356">
    <property type="protein sequence ID" value="CDS83835.1"/>
    <property type="molecule type" value="Genomic_DNA"/>
</dbReference>
<organism evidence="9">
    <name type="scientific">Clostridioides difficile</name>
    <name type="common">Peptoclostridium difficile</name>
    <dbReference type="NCBI Taxonomy" id="1496"/>
    <lineage>
        <taxon>Bacteria</taxon>
        <taxon>Bacillati</taxon>
        <taxon>Bacillota</taxon>
        <taxon>Clostridia</taxon>
        <taxon>Peptostreptococcales</taxon>
        <taxon>Peptostreptococcaceae</taxon>
        <taxon>Clostridioides</taxon>
    </lineage>
</organism>
<reference evidence="15 18" key="3">
    <citation type="submission" date="2019-04" db="EMBL/GenBank/DDBJ databases">
        <authorList>
            <consortium name="Pathogen Informatics"/>
        </authorList>
    </citation>
    <scope>NUCLEOTIDE SEQUENCE [LARGE SCALE GENOMIC DNA]</scope>
    <source>
        <strain evidence="14 17">078GUE027</strain>
        <strain evidence="13">Clo34</strain>
        <strain evidence="19">clo34</strain>
        <strain evidence="18">tl291</strain>
        <strain evidence="15">Tl291</strain>
        <strain evidence="12 16">VRECD0157</strain>
    </source>
</reference>
<dbReference type="EMBL" id="DAEPXK010000022">
    <property type="protein sequence ID" value="HBH1542749.1"/>
    <property type="molecule type" value="Genomic_DNA"/>
</dbReference>
<dbReference type="NCBIfam" id="TIGR03814">
    <property type="entry name" value="Gln_ase"/>
    <property type="match status" value="1"/>
</dbReference>
<reference evidence="10" key="2">
    <citation type="journal article" date="2018" name="Genome Biol.">
        <title>SKESA: strategic k-mer extension for scrupulous assemblies.</title>
        <authorList>
            <person name="Souvorov A."/>
            <person name="Agarwala R."/>
            <person name="Lipman D.J."/>
        </authorList>
    </citation>
    <scope>NUCLEOTIDE SEQUENCE</scope>
    <source>
        <strain evidence="11">Clostridioides</strain>
        <strain evidence="10">HN1000</strain>
    </source>
</reference>
<evidence type="ECO:0000313" key="15">
    <source>
        <dbReference type="EMBL" id="VHY17668.1"/>
    </source>
</evidence>
<evidence type="ECO:0000313" key="9">
    <source>
        <dbReference type="EMBL" id="CDT77646.1"/>
    </source>
</evidence>
<dbReference type="RefSeq" id="WP_003417962.1">
    <property type="nucleotide sequence ID" value="NZ_AP025558.1"/>
</dbReference>
<dbReference type="Proteomes" id="UP000879542">
    <property type="component" value="Unassembled WGS sequence"/>
</dbReference>
<keyword evidence="4 6" id="KW-0378">Hydrolase</keyword>
<dbReference type="GO" id="GO:0006543">
    <property type="term" value="P:L-glutamine catabolic process"/>
    <property type="evidence" value="ECO:0007669"/>
    <property type="project" value="TreeGrafter"/>
</dbReference>
<reference evidence="10" key="4">
    <citation type="submission" date="2021-06" db="EMBL/GenBank/DDBJ databases">
        <authorList>
            <consortium name="NCBI Pathogen Detection Project"/>
        </authorList>
    </citation>
    <scope>NUCLEOTIDE SEQUENCE</scope>
    <source>
        <strain evidence="11">Clostridioides</strain>
        <strain evidence="10">HN1000</strain>
    </source>
</reference>
<dbReference type="SUPFAM" id="SSF56601">
    <property type="entry name" value="beta-lactamase/transpeptidase-like"/>
    <property type="match status" value="1"/>
</dbReference>
<dbReference type="InterPro" id="IPR012338">
    <property type="entry name" value="Beta-lactam/transpept-like"/>
</dbReference>
<dbReference type="EMBL" id="FUPS01000012">
    <property type="protein sequence ID" value="SJS89476.1"/>
    <property type="molecule type" value="Genomic_DNA"/>
</dbReference>
<dbReference type="Proteomes" id="UP000189137">
    <property type="component" value="Unassembled WGS sequence"/>
</dbReference>
<reference evidence="9" key="1">
    <citation type="submission" date="2014-07" db="EMBL/GenBank/DDBJ databases">
        <authorList>
            <person name="Monot Marc"/>
        </authorList>
    </citation>
    <scope>NUCLEOTIDE SEQUENCE</scope>
    <source>
        <strain evidence="9">7032989</strain>
        <strain evidence="8">7032994</strain>
    </source>
</reference>
<evidence type="ECO:0000256" key="2">
    <source>
        <dbReference type="ARBA" id="ARBA00011881"/>
    </source>
</evidence>
<dbReference type="EC" id="3.5.1.2" evidence="3 6"/>
<dbReference type="EMBL" id="LK932472">
    <property type="protein sequence ID" value="CDS83730.1"/>
    <property type="molecule type" value="Genomic_DNA"/>
</dbReference>
<evidence type="ECO:0000256" key="3">
    <source>
        <dbReference type="ARBA" id="ARBA00012918"/>
    </source>
</evidence>
<dbReference type="GeneID" id="66353055"/>
<feature type="binding site" evidence="6">
    <location>
        <position position="162"/>
    </location>
    <ligand>
        <name>substrate</name>
    </ligand>
</feature>
<comment type="subunit">
    <text evidence="2 6">Homotetramer.</text>
</comment>
<dbReference type="Gene3D" id="3.40.710.10">
    <property type="entry name" value="DD-peptidase/beta-lactamase superfamily"/>
    <property type="match status" value="1"/>
</dbReference>
<evidence type="ECO:0000313" key="17">
    <source>
        <dbReference type="Proteomes" id="UP000346772"/>
    </source>
</evidence>
<dbReference type="AlphaFoldDB" id="A0A031W993"/>
<sequence>MNTLDETLLKEIISSNKKYTNYGQVASYIPELKNARRNDLGICIIDSENNLYSAGNCSTKFTIQSISKPIVLAMALMDNDWEDVFSNVGMEPSGDPFNSIMKLEINDTKKPCNPMINAGAIVTTSLINGSCLEEKEERMLSFFRKLAKNDNIGINYDVYKSEKMTGDRNRAMAYLLKSDGFIRGNVEDVLDLYFKQCSIEIDSVDLARIGINLANYGVDIENGEHLMSEMVSRIVKTFMMTCGMYDASGEFAIKVGIPAKSGVGGGIMASVPGRMGIGVYGPALDKKGNSVAGVKVLEELSNKLKLNIF</sequence>
<evidence type="ECO:0000256" key="5">
    <source>
        <dbReference type="ARBA" id="ARBA00049534"/>
    </source>
</evidence>
<gene>
    <name evidence="6 9" type="primary">glsA</name>
    <name evidence="8" type="synonym">glsB</name>
    <name evidence="9" type="ORF">BN1095_760001</name>
    <name evidence="7" type="ORF">BN1096_220001</name>
    <name evidence="8" type="ORF">BN1097_210001</name>
    <name evidence="10" type="ORF">KRM00_002239</name>
    <name evidence="11" type="ORF">KRQ00_003341</name>
    <name evidence="15" type="ORF">SAMEA1402366_03169</name>
    <name evidence="13" type="ORF">SAMEA1402399_03257</name>
    <name evidence="14" type="ORF">SAMEA1710456_03058</name>
    <name evidence="12" type="ORF">SAMEA3375112_03114</name>
</gene>
<feature type="binding site" evidence="6">
    <location>
        <position position="245"/>
    </location>
    <ligand>
        <name>substrate</name>
    </ligand>
</feature>
<dbReference type="GO" id="GO:0006537">
    <property type="term" value="P:glutamate biosynthetic process"/>
    <property type="evidence" value="ECO:0007669"/>
    <property type="project" value="TreeGrafter"/>
</dbReference>
<dbReference type="SMR" id="A0A031W993"/>
<dbReference type="Proteomes" id="UP000346772">
    <property type="component" value="Unassembled WGS sequence"/>
</dbReference>
<dbReference type="Proteomes" id="UP000372533">
    <property type="component" value="Unassembled WGS sequence"/>
</dbReference>
<dbReference type="EMBL" id="LK933471">
    <property type="protein sequence ID" value="CDT77646.1"/>
    <property type="molecule type" value="Genomic_DNA"/>
</dbReference>
<feature type="binding site" evidence="6">
    <location>
        <position position="65"/>
    </location>
    <ligand>
        <name>substrate</name>
    </ligand>
</feature>
<dbReference type="OMA" id="RPRNPFI"/>
<evidence type="ECO:0000313" key="7">
    <source>
        <dbReference type="EMBL" id="CDS83730.1"/>
    </source>
</evidence>
<evidence type="ECO:0000313" key="13">
    <source>
        <dbReference type="EMBL" id="VFD34733.1"/>
    </source>
</evidence>
<dbReference type="FunFam" id="3.40.710.10:FF:000005">
    <property type="entry name" value="Glutaminase"/>
    <property type="match status" value="1"/>
</dbReference>
<evidence type="ECO:0000313" key="14">
    <source>
        <dbReference type="EMBL" id="VFD55525.1"/>
    </source>
</evidence>
<evidence type="ECO:0000313" key="8">
    <source>
        <dbReference type="EMBL" id="CDS83835.1"/>
    </source>
</evidence>
<dbReference type="EMBL" id="CAADAN010000014">
    <property type="protein sequence ID" value="VFD34733.1"/>
    <property type="molecule type" value="Genomic_DNA"/>
</dbReference>
<dbReference type="EMBL" id="DAEQIJ010000022">
    <property type="protein sequence ID" value="HBH2621553.1"/>
    <property type="molecule type" value="Genomic_DNA"/>
</dbReference>
<comment type="catalytic activity">
    <reaction evidence="5 6">
        <text>L-glutamine + H2O = L-glutamate + NH4(+)</text>
        <dbReference type="Rhea" id="RHEA:15889"/>
        <dbReference type="ChEBI" id="CHEBI:15377"/>
        <dbReference type="ChEBI" id="CHEBI:28938"/>
        <dbReference type="ChEBI" id="CHEBI:29985"/>
        <dbReference type="ChEBI" id="CHEBI:58359"/>
        <dbReference type="EC" id="3.5.1.2"/>
    </reaction>
</comment>
<accession>A0A031W993</accession>
<feature type="binding site" evidence="6">
    <location>
        <position position="117"/>
    </location>
    <ligand>
        <name>substrate</name>
    </ligand>
</feature>
<keyword evidence="6" id="KW-0007">Acetylation</keyword>
<dbReference type="Proteomes" id="UP000411588">
    <property type="component" value="Unassembled WGS sequence"/>
</dbReference>
<evidence type="ECO:0000313" key="12">
    <source>
        <dbReference type="EMBL" id="SJS89476.1"/>
    </source>
</evidence>
<evidence type="ECO:0000256" key="1">
    <source>
        <dbReference type="ARBA" id="ARBA00011076"/>
    </source>
</evidence>
<evidence type="ECO:0000256" key="4">
    <source>
        <dbReference type="ARBA" id="ARBA00022801"/>
    </source>
</evidence>
<dbReference type="HAMAP" id="MF_00313">
    <property type="entry name" value="Glutaminase"/>
    <property type="match status" value="1"/>
</dbReference>
<dbReference type="PATRIC" id="fig|1496.1371.peg.2644"/>
<feature type="binding site" evidence="6">
    <location>
        <position position="193"/>
    </location>
    <ligand>
        <name>substrate</name>
    </ligand>
</feature>
<dbReference type="EMBL" id="CAAJVP010000019">
    <property type="protein sequence ID" value="VHY17668.1"/>
    <property type="molecule type" value="Genomic_DNA"/>
</dbReference>
<evidence type="ECO:0000313" key="19">
    <source>
        <dbReference type="Proteomes" id="UP000411588"/>
    </source>
</evidence>
<dbReference type="KEGG" id="pdf:CD630DERM_05580"/>
<dbReference type="PANTHER" id="PTHR12544:SF29">
    <property type="entry name" value="GLUTAMINASE"/>
    <property type="match status" value="1"/>
</dbReference>
<dbReference type="EMBL" id="CAADAT010000021">
    <property type="protein sequence ID" value="VFD55525.1"/>
    <property type="molecule type" value="Genomic_DNA"/>
</dbReference>
<dbReference type="GO" id="GO:0004359">
    <property type="term" value="F:glutaminase activity"/>
    <property type="evidence" value="ECO:0007669"/>
    <property type="project" value="UniProtKB-UniRule"/>
</dbReference>